<dbReference type="SUPFAM" id="SSF81296">
    <property type="entry name" value="E set domains"/>
    <property type="match status" value="7"/>
</dbReference>
<dbReference type="InterPro" id="IPR014756">
    <property type="entry name" value="Ig_E-set"/>
</dbReference>
<keyword evidence="3" id="KW-1185">Reference proteome</keyword>
<feature type="domain" description="IPT/TIG" evidence="1">
    <location>
        <begin position="129"/>
        <end position="213"/>
    </location>
</feature>
<reference evidence="2 3" key="1">
    <citation type="submission" date="2010-07" db="EMBL/GenBank/DDBJ databases">
        <title>The draft genome of Paenibacillus curdlanolyticus YK9.</title>
        <authorList>
            <consortium name="US DOE Joint Genome Institute (JGI-PGF)"/>
            <person name="Lucas S."/>
            <person name="Copeland A."/>
            <person name="Lapidus A."/>
            <person name="Cheng J.-F."/>
            <person name="Bruce D."/>
            <person name="Goodwin L."/>
            <person name="Pitluck S."/>
            <person name="Land M.L."/>
            <person name="Hauser L."/>
            <person name="Chang Y.-J."/>
            <person name="Jeffries C."/>
            <person name="Anderson I.J."/>
            <person name="Johnson E."/>
            <person name="Loganathan U."/>
            <person name="Mulhopadhyay B."/>
            <person name="Kyrpides N."/>
            <person name="Woyke T.J."/>
        </authorList>
    </citation>
    <scope>NUCLEOTIDE SEQUENCE [LARGE SCALE GENOMIC DNA]</scope>
    <source>
        <strain evidence="2 3">YK9</strain>
    </source>
</reference>
<sequence>MRSLIKNRGLNKILLSFLSVLVVLSVITCIPRVNAAVNPTVTSLSPNNSILAGGIPVYVNGSNFTSGSKVYFGSVQSTSVTYESNTRLTATVPPGTALGSVDITVVKTDGTQGTLVNGFSYVTPPPPPPPVVTSLSSNSDNLTGGKSIYVNGSNFASGSKVFFGANEATNVSFVSNARLQVTVPASGSAGTVDVTVRKPDGTSGTLPNGFTYAVPVPAPPVVTSLSPNSDSLTGGKVIYVNGSNFTSGSKVFFGANEATNVSFESNIRLQATVPPSGSAGTVDVTVRKPDGTSGTLPNGFTYIVPVPVPPVVTSVNENNCILTGGKAVYVNGSNFTSGSRVFFGPNEATNVSFESNIRLQATVPAGVSLGAVDVTVRKPDGTTGTLPNGFTYIAPPPPPSPVVTSVSENNGYLTGGTSVYVNGSNFTSGSRVFFGPNEATNVSLESSTKLQATVPASGSAGAVNVTVISASGTQGLLANGYTYKLYPTPVIDQVTPNSGLVTGGETITIQGSNFFIGLKVYFGTTEAVVSSITSTQLNVVSPASSTIGPVDLKIVNTDGTQGSKSNGYTYLALPSPVISQVTPNNGLTAGGEHVFIRGSNFQNGVKVFFGANEASIVTYYADGYLEVVAPATLTAGAVDVQLTNPDNQSATLPAAYTYNSSPDPNERIDTLNDVGEVIITGITYPSMTDARVNYGAGEKWRVTSGATTTIQGTVYDNGGNPLANEKLSFLFLGHVGPLTVKQVEFVTDANGHFSFQIIIPPAVGENWYDLPLSTHYFDIVDILFFEGTYSSSSLSTSRQVDNTSDSTIYHLDHSYYHG</sequence>
<proteinExistence type="predicted"/>
<dbReference type="InterPro" id="IPR013783">
    <property type="entry name" value="Ig-like_fold"/>
</dbReference>
<dbReference type="PANTHER" id="PTHR22625:SF70">
    <property type="entry name" value="PLEXIN A, ISOFORM A"/>
    <property type="match status" value="1"/>
</dbReference>
<dbReference type="Proteomes" id="UP000005387">
    <property type="component" value="Unassembled WGS sequence"/>
</dbReference>
<dbReference type="Pfam" id="PF01833">
    <property type="entry name" value="TIG"/>
    <property type="match status" value="7"/>
</dbReference>
<dbReference type="GO" id="GO:0017154">
    <property type="term" value="F:semaphorin receptor activity"/>
    <property type="evidence" value="ECO:0007669"/>
    <property type="project" value="InterPro"/>
</dbReference>
<dbReference type="CDD" id="cd00102">
    <property type="entry name" value="IPT"/>
    <property type="match status" value="7"/>
</dbReference>
<dbReference type="InterPro" id="IPR002909">
    <property type="entry name" value="IPT_dom"/>
</dbReference>
<dbReference type="AlphaFoldDB" id="E0I7X1"/>
<feature type="domain" description="IPT/TIG" evidence="1">
    <location>
        <begin position="400"/>
        <end position="484"/>
    </location>
</feature>
<feature type="domain" description="IPT/TIG" evidence="1">
    <location>
        <begin position="575"/>
        <end position="659"/>
    </location>
</feature>
<dbReference type="STRING" id="717606.PaecuDRAFT_1722"/>
<dbReference type="InterPro" id="IPR031148">
    <property type="entry name" value="Plexin"/>
</dbReference>
<accession>E0I7X1</accession>
<dbReference type="SMART" id="SM00429">
    <property type="entry name" value="IPT"/>
    <property type="match status" value="7"/>
</dbReference>
<evidence type="ECO:0000313" key="3">
    <source>
        <dbReference type="Proteomes" id="UP000005387"/>
    </source>
</evidence>
<feature type="domain" description="IPT/TIG" evidence="1">
    <location>
        <begin position="38"/>
        <end position="122"/>
    </location>
</feature>
<dbReference type="PANTHER" id="PTHR22625">
    <property type="entry name" value="PLEXIN"/>
    <property type="match status" value="1"/>
</dbReference>
<gene>
    <name evidence="2" type="ORF">PaecuDRAFT_1722</name>
</gene>
<protein>
    <submittedName>
        <fullName evidence="2">Cell surface receptor IPT/TIG domain protein</fullName>
    </submittedName>
</protein>
<dbReference type="eggNOG" id="COG3468">
    <property type="taxonomic scope" value="Bacteria"/>
</dbReference>
<feature type="domain" description="IPT/TIG" evidence="1">
    <location>
        <begin position="309"/>
        <end position="393"/>
    </location>
</feature>
<feature type="domain" description="IPT/TIG" evidence="1">
    <location>
        <begin position="488"/>
        <end position="571"/>
    </location>
</feature>
<evidence type="ECO:0000313" key="2">
    <source>
        <dbReference type="EMBL" id="EFM11276.1"/>
    </source>
</evidence>
<dbReference type="Gene3D" id="2.60.40.10">
    <property type="entry name" value="Immunoglobulins"/>
    <property type="match status" value="7"/>
</dbReference>
<organism evidence="2 3">
    <name type="scientific">Paenibacillus curdlanolyticus YK9</name>
    <dbReference type="NCBI Taxonomy" id="717606"/>
    <lineage>
        <taxon>Bacteria</taxon>
        <taxon>Bacillati</taxon>
        <taxon>Bacillota</taxon>
        <taxon>Bacilli</taxon>
        <taxon>Bacillales</taxon>
        <taxon>Paenibacillaceae</taxon>
        <taxon>Paenibacillus</taxon>
    </lineage>
</organism>
<keyword evidence="2" id="KW-0675">Receptor</keyword>
<feature type="domain" description="IPT/TIG" evidence="1">
    <location>
        <begin position="219"/>
        <end position="303"/>
    </location>
</feature>
<evidence type="ECO:0000259" key="1">
    <source>
        <dbReference type="SMART" id="SM00429"/>
    </source>
</evidence>
<name>E0I7X1_9BACL</name>
<dbReference type="EMBL" id="AEDD01000004">
    <property type="protein sequence ID" value="EFM11276.1"/>
    <property type="molecule type" value="Genomic_DNA"/>
</dbReference>
<dbReference type="RefSeq" id="WP_006037733.1">
    <property type="nucleotide sequence ID" value="NZ_AEDD01000004.1"/>
</dbReference>